<reference evidence="1 2" key="1">
    <citation type="submission" date="2023-06" db="EMBL/GenBank/DDBJ databases">
        <title>Draft genome sequence of Novosphingobium sp. strain IK01.</title>
        <authorList>
            <person name="Hatamoto M."/>
            <person name="Ikarashi T."/>
            <person name="Yamaguchi T."/>
        </authorList>
    </citation>
    <scope>NUCLEOTIDE SEQUENCE [LARGE SCALE GENOMIC DNA]</scope>
    <source>
        <strain evidence="1 2">IK01</strain>
    </source>
</reference>
<gene>
    <name evidence="1" type="ORF">NUTIK01_02820</name>
</gene>
<protein>
    <submittedName>
        <fullName evidence="1">Phage major tail tube protein</fullName>
    </submittedName>
</protein>
<dbReference type="RefSeq" id="WP_317973359.1">
    <property type="nucleotide sequence ID" value="NZ_BTFW01000001.1"/>
</dbReference>
<keyword evidence="2" id="KW-1185">Reference proteome</keyword>
<evidence type="ECO:0000313" key="1">
    <source>
        <dbReference type="EMBL" id="GMM59505.1"/>
    </source>
</evidence>
<dbReference type="Proteomes" id="UP001187221">
    <property type="component" value="Unassembled WGS sequence"/>
</dbReference>
<dbReference type="Pfam" id="PF04985">
    <property type="entry name" value="Phage_tube"/>
    <property type="match status" value="1"/>
</dbReference>
<dbReference type="NCBIfam" id="TIGR01611">
    <property type="entry name" value="tail_tube"/>
    <property type="match status" value="1"/>
</dbReference>
<evidence type="ECO:0000313" key="2">
    <source>
        <dbReference type="Proteomes" id="UP001187221"/>
    </source>
</evidence>
<accession>A0ABQ6P347</accession>
<comment type="caution">
    <text evidence="1">The sequence shown here is derived from an EMBL/GenBank/DDBJ whole genome shotgun (WGS) entry which is preliminary data.</text>
</comment>
<proteinExistence type="predicted"/>
<sequence length="170" mass="18917">MGLPRTLQNLMLFNEGQSYVGEVKTVTLPTLTRKLEEYRGGGMSAPVKLDMGMEALEMKSVFGGPERAMLRQFGVVRVNGVYLRFVGFYQQQDTGQSDTIEIVVRGRHAEIEMGDQELGSAADFTVTSALAYYKLIWNGRTEIEIDPLNMVQIVDGVDLMAQQRSALGLF</sequence>
<dbReference type="InterPro" id="IPR006498">
    <property type="entry name" value="Tail_tube"/>
</dbReference>
<organism evidence="1 2">
    <name type="scientific">Novosphingobium pituita</name>
    <dbReference type="NCBI Taxonomy" id="3056842"/>
    <lineage>
        <taxon>Bacteria</taxon>
        <taxon>Pseudomonadati</taxon>
        <taxon>Pseudomonadota</taxon>
        <taxon>Alphaproteobacteria</taxon>
        <taxon>Sphingomonadales</taxon>
        <taxon>Sphingomonadaceae</taxon>
        <taxon>Novosphingobium</taxon>
    </lineage>
</organism>
<dbReference type="EMBL" id="BTFW01000001">
    <property type="protein sequence ID" value="GMM59505.1"/>
    <property type="molecule type" value="Genomic_DNA"/>
</dbReference>
<name>A0ABQ6P347_9SPHN</name>